<gene>
    <name evidence="1" type="ORF">H2198_007713</name>
</gene>
<reference evidence="1" key="1">
    <citation type="submission" date="2022-10" db="EMBL/GenBank/DDBJ databases">
        <title>Culturing micro-colonial fungi from biological soil crusts in the Mojave desert and describing Neophaeococcomyces mojavensis, and introducing the new genera and species Taxawa tesnikishii.</title>
        <authorList>
            <person name="Kurbessoian T."/>
            <person name="Stajich J.E."/>
        </authorList>
    </citation>
    <scope>NUCLEOTIDE SEQUENCE</scope>
    <source>
        <strain evidence="1">JES_112</strain>
    </source>
</reference>
<dbReference type="EMBL" id="JAPDRQ010000169">
    <property type="protein sequence ID" value="KAJ9653051.1"/>
    <property type="molecule type" value="Genomic_DNA"/>
</dbReference>
<sequence length="417" mass="46332">MSTAATAQPPGQPQSKAAPIAQLTGPLPARADNEVAARAREGSRARPSRPLKEPNPNDAVSLPTTIALIQRVLAPDKTTASEVQTKTTSIEEVLPPLTSSNEVDIELYAILAVVIKEFVNTWYTKITADHGFVEEIIQIVAHSYRIAKASSSNSPYGLPLRHVYHELNPHPALTPLSLDHNPSTLQRQQQNESAYRQLLVHGTLAVLLPTEDLQSGPLRALVGDIIADLIVGQALAGKVCEGWFLHEAITRVCAVLSDKVQRRAMGSEVRDDAKNRLEKFGLLSSESKFQNDHSSENDQSKIAAWFWRIMQYGYLAYLFLRYILKEFQVIRQKPPRQHSGRVSELSPVFSEVSHMQNRSPDDLSPRPVLKFGLSSLMSTLLKMDDRMPWLASMLSYWQQVLLYGTGQIGGLNSTLDR</sequence>
<keyword evidence="2" id="KW-1185">Reference proteome</keyword>
<protein>
    <submittedName>
        <fullName evidence="1">Uncharacterized protein</fullName>
    </submittedName>
</protein>
<accession>A0ACC2ZZA9</accession>
<name>A0ACC2ZZA9_9EURO</name>
<evidence type="ECO:0000313" key="1">
    <source>
        <dbReference type="EMBL" id="KAJ9653051.1"/>
    </source>
</evidence>
<comment type="caution">
    <text evidence="1">The sequence shown here is derived from an EMBL/GenBank/DDBJ whole genome shotgun (WGS) entry which is preliminary data.</text>
</comment>
<proteinExistence type="predicted"/>
<dbReference type="Proteomes" id="UP001172386">
    <property type="component" value="Unassembled WGS sequence"/>
</dbReference>
<organism evidence="1 2">
    <name type="scientific">Neophaeococcomyces mojaviensis</name>
    <dbReference type="NCBI Taxonomy" id="3383035"/>
    <lineage>
        <taxon>Eukaryota</taxon>
        <taxon>Fungi</taxon>
        <taxon>Dikarya</taxon>
        <taxon>Ascomycota</taxon>
        <taxon>Pezizomycotina</taxon>
        <taxon>Eurotiomycetes</taxon>
        <taxon>Chaetothyriomycetidae</taxon>
        <taxon>Chaetothyriales</taxon>
        <taxon>Chaetothyriales incertae sedis</taxon>
        <taxon>Neophaeococcomyces</taxon>
    </lineage>
</organism>
<evidence type="ECO:0000313" key="2">
    <source>
        <dbReference type="Proteomes" id="UP001172386"/>
    </source>
</evidence>